<dbReference type="PANTHER" id="PTHR14958">
    <property type="entry name" value="POTASSIUM CHANNEL TETRAMERISATION DOMAIN CONTAINING PROTEIN"/>
    <property type="match status" value="1"/>
</dbReference>
<dbReference type="EMBL" id="JAAWVQ010078315">
    <property type="protein sequence ID" value="MBN3278276.1"/>
    <property type="molecule type" value="Genomic_DNA"/>
</dbReference>
<gene>
    <name evidence="2" type="primary">Kctd17</name>
    <name evidence="2" type="ORF">GTO93_0010338</name>
</gene>
<comment type="caution">
    <text evidence="2">The sequence shown here is derived from an EMBL/GenBank/DDBJ whole genome shotgun (WGS) entry which is preliminary data.</text>
</comment>
<dbReference type="Pfam" id="PF02214">
    <property type="entry name" value="BTB_2"/>
    <property type="match status" value="1"/>
</dbReference>
<evidence type="ECO:0000259" key="1">
    <source>
        <dbReference type="Pfam" id="PF02214"/>
    </source>
</evidence>
<dbReference type="Proteomes" id="UP001166093">
    <property type="component" value="Unassembled WGS sequence"/>
</dbReference>
<organism evidence="2 3">
    <name type="scientific">Polyodon spathula</name>
    <name type="common">North American paddlefish</name>
    <name type="synonym">Squalus spathula</name>
    <dbReference type="NCBI Taxonomy" id="7913"/>
    <lineage>
        <taxon>Eukaryota</taxon>
        <taxon>Metazoa</taxon>
        <taxon>Chordata</taxon>
        <taxon>Craniata</taxon>
        <taxon>Vertebrata</taxon>
        <taxon>Euteleostomi</taxon>
        <taxon>Actinopterygii</taxon>
        <taxon>Chondrostei</taxon>
        <taxon>Acipenseriformes</taxon>
        <taxon>Polyodontidae</taxon>
        <taxon>Polyodon</taxon>
    </lineage>
</organism>
<dbReference type="Gene3D" id="3.30.70.2000">
    <property type="match status" value="1"/>
</dbReference>
<name>A0ABS2XW50_POLSP</name>
<dbReference type="InterPro" id="IPR011333">
    <property type="entry name" value="SKP1/BTB/POZ_sf"/>
</dbReference>
<sequence length="107" mass="11867">QDETGAYVIDRDPAYFGPILNYLRHGKLVFNKELAEDGLDHTAVQRESMVNIGSTYSYGTEDQAEFLCVVSKELHNAESGLSCEPNHKTKVRCKELQLPASPSHCPG</sequence>
<reference evidence="2" key="1">
    <citation type="journal article" date="2021" name="Cell">
        <title>Tracing the genetic footprints of vertebrate landing in non-teleost ray-finned fishes.</title>
        <authorList>
            <person name="Bi X."/>
            <person name="Wang K."/>
            <person name="Yang L."/>
            <person name="Pan H."/>
            <person name="Jiang H."/>
            <person name="Wei Q."/>
            <person name="Fang M."/>
            <person name="Yu H."/>
            <person name="Zhu C."/>
            <person name="Cai Y."/>
            <person name="He Y."/>
            <person name="Gan X."/>
            <person name="Zeng H."/>
            <person name="Yu D."/>
            <person name="Zhu Y."/>
            <person name="Jiang H."/>
            <person name="Qiu Q."/>
            <person name="Yang H."/>
            <person name="Zhang Y.E."/>
            <person name="Wang W."/>
            <person name="Zhu M."/>
            <person name="He S."/>
            <person name="Zhang G."/>
        </authorList>
    </citation>
    <scope>NUCLEOTIDE SEQUENCE</scope>
    <source>
        <strain evidence="2">Pddl_001</strain>
    </source>
</reference>
<feature type="non-terminal residue" evidence="2">
    <location>
        <position position="1"/>
    </location>
</feature>
<feature type="non-terminal residue" evidence="2">
    <location>
        <position position="107"/>
    </location>
</feature>
<proteinExistence type="predicted"/>
<dbReference type="InterPro" id="IPR003131">
    <property type="entry name" value="T1-type_BTB"/>
</dbReference>
<feature type="domain" description="Potassium channel tetramerisation-type BTB" evidence="1">
    <location>
        <begin position="2"/>
        <end position="40"/>
    </location>
</feature>
<accession>A0ABS2XW50</accession>
<dbReference type="PANTHER" id="PTHR14958:SF31">
    <property type="entry name" value="BTB_POZ DOMAIN-CONTAINING PROTEIN KCTD5-LIKE ISOFORM X1"/>
    <property type="match status" value="1"/>
</dbReference>
<dbReference type="Gene3D" id="3.30.710.10">
    <property type="entry name" value="Potassium Channel Kv1.1, Chain A"/>
    <property type="match status" value="1"/>
</dbReference>
<keyword evidence="3" id="KW-1185">Reference proteome</keyword>
<evidence type="ECO:0000313" key="2">
    <source>
        <dbReference type="EMBL" id="MBN3278276.1"/>
    </source>
</evidence>
<protein>
    <submittedName>
        <fullName evidence="2">KCD17 protein</fullName>
    </submittedName>
</protein>
<dbReference type="SUPFAM" id="SSF54695">
    <property type="entry name" value="POZ domain"/>
    <property type="match status" value="1"/>
</dbReference>
<evidence type="ECO:0000313" key="3">
    <source>
        <dbReference type="Proteomes" id="UP001166093"/>
    </source>
</evidence>